<dbReference type="AlphaFoldDB" id="A0A811T571"/>
<dbReference type="Proteomes" id="UP000639006">
    <property type="component" value="Unassembled WGS sequence"/>
</dbReference>
<organism evidence="2 3">
    <name type="scientific">Candidatus Argoarchaeum ethanivorans</name>
    <dbReference type="NCBI Taxonomy" id="2608793"/>
    <lineage>
        <taxon>Archaea</taxon>
        <taxon>Methanobacteriati</taxon>
        <taxon>Methanobacteriota</taxon>
        <taxon>Stenosarchaea group</taxon>
        <taxon>Methanomicrobia</taxon>
        <taxon>Methanosarcinales</taxon>
        <taxon>Methanosarcinales incertae sedis</taxon>
        <taxon>GOM Arc I cluster</taxon>
        <taxon>Candidatus Argoarchaeum</taxon>
    </lineage>
</organism>
<evidence type="ECO:0000259" key="1">
    <source>
        <dbReference type="PROSITE" id="PS50910"/>
    </source>
</evidence>
<accession>A0A811T571</accession>
<gene>
    <name evidence="2" type="ORF">DIAAKJNI_00298</name>
</gene>
<dbReference type="SMART" id="SM00748">
    <property type="entry name" value="HEPN"/>
    <property type="match status" value="1"/>
</dbReference>
<reference evidence="2" key="1">
    <citation type="submission" date="2020-10" db="EMBL/GenBank/DDBJ databases">
        <authorList>
            <person name="Hahn C.J."/>
            <person name="Laso-Perez R."/>
            <person name="Vulcano F."/>
            <person name="Vaziourakis K.-M."/>
            <person name="Stokke R."/>
            <person name="Steen I.H."/>
            <person name="Teske A."/>
            <person name="Boetius A."/>
            <person name="Liebeke M."/>
            <person name="Amann R."/>
            <person name="Knittel K."/>
        </authorList>
    </citation>
    <scope>NUCLEOTIDE SEQUENCE</scope>
    <source>
        <strain evidence="2">Gfbio:e3339647-f889-4370-9287-4fb5cb688e4c:AG392M11_GoMArc1</strain>
    </source>
</reference>
<dbReference type="PROSITE" id="PS50910">
    <property type="entry name" value="HEPN"/>
    <property type="match status" value="1"/>
</dbReference>
<dbReference type="InterPro" id="IPR007842">
    <property type="entry name" value="HEPN_dom"/>
</dbReference>
<evidence type="ECO:0000313" key="3">
    <source>
        <dbReference type="Proteomes" id="UP000639006"/>
    </source>
</evidence>
<name>A0A811T571_9EURY</name>
<dbReference type="EMBL" id="CAJHIQ010000013">
    <property type="protein sequence ID" value="CAD6492456.1"/>
    <property type="molecule type" value="Genomic_DNA"/>
</dbReference>
<dbReference type="Pfam" id="PF05168">
    <property type="entry name" value="HEPN"/>
    <property type="match status" value="1"/>
</dbReference>
<sequence>MRETKKWRTQAEEDLKAAKDSLKSRHYNWACFQAQQSAEKTLKFFLYSHGYTSIITHSIKELVRECKKIEKGFSEVESYARHLDMFYIPTRYPDGLAGELAPAEFYEMEDAEQCISYAELISESVKRSSKR</sequence>
<evidence type="ECO:0000313" key="2">
    <source>
        <dbReference type="EMBL" id="CAD6492456.1"/>
    </source>
</evidence>
<comment type="caution">
    <text evidence="2">The sequence shown here is derived from an EMBL/GenBank/DDBJ whole genome shotgun (WGS) entry which is preliminary data.</text>
</comment>
<proteinExistence type="predicted"/>
<protein>
    <submittedName>
        <fullName evidence="2">HEPN domain protein</fullName>
    </submittedName>
</protein>
<dbReference type="SUPFAM" id="SSF81593">
    <property type="entry name" value="Nucleotidyltransferase substrate binding subunit/domain"/>
    <property type="match status" value="1"/>
</dbReference>
<feature type="domain" description="HEPN" evidence="1">
    <location>
        <begin position="8"/>
        <end position="121"/>
    </location>
</feature>
<dbReference type="Gene3D" id="1.20.120.330">
    <property type="entry name" value="Nucleotidyltransferases domain 2"/>
    <property type="match status" value="1"/>
</dbReference>